<organism evidence="3 4">
    <name type="scientific">Plectus sambesii</name>
    <dbReference type="NCBI Taxonomy" id="2011161"/>
    <lineage>
        <taxon>Eukaryota</taxon>
        <taxon>Metazoa</taxon>
        <taxon>Ecdysozoa</taxon>
        <taxon>Nematoda</taxon>
        <taxon>Chromadorea</taxon>
        <taxon>Plectida</taxon>
        <taxon>Plectina</taxon>
        <taxon>Plectoidea</taxon>
        <taxon>Plectidae</taxon>
        <taxon>Plectus</taxon>
    </lineage>
</organism>
<reference evidence="4" key="1">
    <citation type="submission" date="2022-11" db="UniProtKB">
        <authorList>
            <consortium name="WormBaseParasite"/>
        </authorList>
    </citation>
    <scope>IDENTIFICATION</scope>
</reference>
<dbReference type="Pfam" id="PF10223">
    <property type="entry name" value="Menorin_N"/>
    <property type="match status" value="1"/>
</dbReference>
<dbReference type="AlphaFoldDB" id="A0A914W2F9"/>
<sequence>MNRLFDLFPSAQNDGINLMWSHRTNSRMLLERALSNSDIQLIEADVFLFEPSEEVVISHGHDEPSNFTLNDFIDIILTSSERKGLKLDFKSHAAAMKSMPLLQSFNNEDRLIEKVAILWLNADILGSAGNKPRILGKDFLEACARFMPHAPLSLSWATPYQSSDPNAIYTTEMVAEMIAITEQLTVPVTFAIRAGYVERSLEPLKVLLNAKETNTLSLWHAASDPVDELYVAGLEQLRNAVDKDKILFDVPAEALSRLRAA</sequence>
<evidence type="ECO:0000313" key="4">
    <source>
        <dbReference type="WBParaSite" id="PSAMB.scaffold3017size20012.g19987.t1"/>
    </source>
</evidence>
<dbReference type="GO" id="GO:0005615">
    <property type="term" value="C:extracellular space"/>
    <property type="evidence" value="ECO:0007669"/>
    <property type="project" value="TreeGrafter"/>
</dbReference>
<dbReference type="Proteomes" id="UP000887566">
    <property type="component" value="Unplaced"/>
</dbReference>
<comment type="similarity">
    <text evidence="1">Belongs to the menorin family.</text>
</comment>
<dbReference type="PANTHER" id="PTHR21184:SF6">
    <property type="entry name" value="CONSERVED PLASMA MEMBRANE PROTEIN"/>
    <property type="match status" value="1"/>
</dbReference>
<evidence type="ECO:0000256" key="1">
    <source>
        <dbReference type="ARBA" id="ARBA00044953"/>
    </source>
</evidence>
<protein>
    <submittedName>
        <fullName evidence="4">GP-PDE domain-containing protein</fullName>
    </submittedName>
</protein>
<dbReference type="InterPro" id="IPR019356">
    <property type="entry name" value="Menorin_dom"/>
</dbReference>
<accession>A0A914W2F9</accession>
<feature type="domain" description="Menorin-like" evidence="2">
    <location>
        <begin position="14"/>
        <end position="253"/>
    </location>
</feature>
<evidence type="ECO:0000313" key="3">
    <source>
        <dbReference type="Proteomes" id="UP000887566"/>
    </source>
</evidence>
<keyword evidence="3" id="KW-1185">Reference proteome</keyword>
<dbReference type="PANTHER" id="PTHR21184">
    <property type="entry name" value="MENORIN (DENDRITIC BRANCHING PROTEIN)"/>
    <property type="match status" value="1"/>
</dbReference>
<name>A0A914W2F9_9BILA</name>
<dbReference type="WBParaSite" id="PSAMB.scaffold3017size20012.g19987.t1">
    <property type="protein sequence ID" value="PSAMB.scaffold3017size20012.g19987.t1"/>
    <property type="gene ID" value="PSAMB.scaffold3017size20012.g19987"/>
</dbReference>
<proteinExistence type="inferred from homology"/>
<evidence type="ECO:0000259" key="2">
    <source>
        <dbReference type="Pfam" id="PF10223"/>
    </source>
</evidence>